<gene>
    <name evidence="9" type="ORF">DSPE1174_LOCUS27141</name>
    <name evidence="10" type="ORF">DSPE1174_LOCUS27142</name>
</gene>
<dbReference type="GO" id="GO:0005886">
    <property type="term" value="C:plasma membrane"/>
    <property type="evidence" value="ECO:0007669"/>
    <property type="project" value="UniProtKB-SubCell"/>
</dbReference>
<dbReference type="Pfam" id="PF04515">
    <property type="entry name" value="Choline_transpo"/>
    <property type="match status" value="1"/>
</dbReference>
<dbReference type="GO" id="GO:0022857">
    <property type="term" value="F:transmembrane transporter activity"/>
    <property type="evidence" value="ECO:0007669"/>
    <property type="project" value="UniProtKB-UniRule"/>
</dbReference>
<sequence>MHRMPSHEEEEKESGCCRCGSGKPSDQMVKPTNPDPAQIQRKCTDVLCILLLIACWVVMTGIGVVSIQNGNPRALVSPTDYKGRICGVDHGVVNKPYGYYIDSYLNMVCLDECPSSTQNITGAVSAYEAMICIDDDVEDAYKTATKDDTEYYYGYSNLFNDGTGPCNFELETYTVLYYCIFSPTATVPNIKGVDFPDEGESILKIADVDDESMSSNAFMEFVQDVITTRNYIFGFGFAVAFLTSFFYSWLMTKGMIHLLVWVCIMMSEALMLALGAYMYYTGTEWESDDEASTHSDTEINGMKGLGIAFLSVAGLFFCFICCNCSKIRKCCNLVQTAGQAVRDVPITVFFPIIQTGGLVIFMVPWMYYMVAANAQGKYVDTTVSATSTTNSTNEVWEWEDTDQYYNTFLMFSYFWTSQFITALGQLVMALTFAKWYFTEDPPVDTDAAAVGCCRKCWCGVPHAYRGNGLFFSALKAGLWYHAGTAAAGSLIIAIIKTIRYLISKVQYYCEKSTSGAAKRIAQVVLCCIQCCLYCVEKCMKFINKHAYIITAVKGLGFCAAAVDAFWLIARNITMIASMTLIQEFVMIIGKIAIVSATGASSYIVMEEVFDDTEVNSYVGPVLFVMVLAYFIADMFMVTYSMAIDTVMHCYIADKEMYGSETKGAFCTRPGCSHLAKISELIKNTAAEDKVVEDDSETTSPIN</sequence>
<feature type="transmembrane region" description="Helical" evidence="7">
    <location>
        <begin position="580"/>
        <end position="605"/>
    </location>
</feature>
<evidence type="ECO:0000256" key="8">
    <source>
        <dbReference type="SAM" id="MobiDB-lite"/>
    </source>
</evidence>
<evidence type="ECO:0000313" key="9">
    <source>
        <dbReference type="EMBL" id="CAD9470418.1"/>
    </source>
</evidence>
<evidence type="ECO:0000256" key="3">
    <source>
        <dbReference type="ARBA" id="ARBA00022692"/>
    </source>
</evidence>
<dbReference type="EMBL" id="HBGS01052577">
    <property type="protein sequence ID" value="CAD9470422.1"/>
    <property type="molecule type" value="Transcribed_RNA"/>
</dbReference>
<comment type="similarity">
    <text evidence="2 7">Belongs to the CTL (choline transporter-like) family.</text>
</comment>
<protein>
    <recommendedName>
        <fullName evidence="7">Choline transporter-like protein</fullName>
    </recommendedName>
</protein>
<accession>A0A6U3XV23</accession>
<comment type="subcellular location">
    <subcellularLocation>
        <location evidence="7">Cell membrane</location>
        <topology evidence="7">Multi-pass membrane protein</topology>
    </subcellularLocation>
    <subcellularLocation>
        <location evidence="1">Membrane</location>
        <topology evidence="1">Multi-pass membrane protein</topology>
    </subcellularLocation>
</comment>
<feature type="transmembrane region" description="Helical" evidence="7">
    <location>
        <begin position="478"/>
        <end position="495"/>
    </location>
</feature>
<keyword evidence="3 7" id="KW-0812">Transmembrane</keyword>
<keyword evidence="4 7" id="KW-1133">Transmembrane helix</keyword>
<evidence type="ECO:0000256" key="7">
    <source>
        <dbReference type="RuleBase" id="RU368066"/>
    </source>
</evidence>
<proteinExistence type="inferred from homology"/>
<dbReference type="AlphaFoldDB" id="A0A6U3XV23"/>
<dbReference type="InterPro" id="IPR007603">
    <property type="entry name" value="Choline_transptr-like"/>
</dbReference>
<evidence type="ECO:0000256" key="6">
    <source>
        <dbReference type="ARBA" id="ARBA00023180"/>
    </source>
</evidence>
<organism evidence="9">
    <name type="scientific">Octactis speculum</name>
    <dbReference type="NCBI Taxonomy" id="3111310"/>
    <lineage>
        <taxon>Eukaryota</taxon>
        <taxon>Sar</taxon>
        <taxon>Stramenopiles</taxon>
        <taxon>Ochrophyta</taxon>
        <taxon>Dictyochophyceae</taxon>
        <taxon>Dictyochales</taxon>
        <taxon>Dictyochaceae</taxon>
        <taxon>Octactis</taxon>
    </lineage>
</organism>
<feature type="compositionally biased region" description="Basic and acidic residues" evidence="8">
    <location>
        <begin position="1"/>
        <end position="15"/>
    </location>
</feature>
<dbReference type="EMBL" id="HBGS01052576">
    <property type="protein sequence ID" value="CAD9470418.1"/>
    <property type="molecule type" value="Transcribed_RNA"/>
</dbReference>
<evidence type="ECO:0000256" key="5">
    <source>
        <dbReference type="ARBA" id="ARBA00023136"/>
    </source>
</evidence>
<feature type="transmembrane region" description="Helical" evidence="7">
    <location>
        <begin position="231"/>
        <end position="251"/>
    </location>
</feature>
<feature type="transmembrane region" description="Helical" evidence="7">
    <location>
        <begin position="46"/>
        <end position="67"/>
    </location>
</feature>
<reference evidence="9" key="1">
    <citation type="submission" date="2021-01" db="EMBL/GenBank/DDBJ databases">
        <authorList>
            <person name="Corre E."/>
            <person name="Pelletier E."/>
            <person name="Niang G."/>
            <person name="Scheremetjew M."/>
            <person name="Finn R."/>
            <person name="Kale V."/>
            <person name="Holt S."/>
            <person name="Cochrane G."/>
            <person name="Meng A."/>
            <person name="Brown T."/>
            <person name="Cohen L."/>
        </authorList>
    </citation>
    <scope>NUCLEOTIDE SEQUENCE</scope>
    <source>
        <strain evidence="9">CCMP1381</strain>
    </source>
</reference>
<feature type="region of interest" description="Disordered" evidence="8">
    <location>
        <begin position="1"/>
        <end position="35"/>
    </location>
</feature>
<dbReference type="PANTHER" id="PTHR12385:SF14">
    <property type="entry name" value="CHOLINE TRANSPORTER-LIKE 2"/>
    <property type="match status" value="1"/>
</dbReference>
<comment type="function">
    <text evidence="7">Choline transporter.</text>
</comment>
<feature type="transmembrane region" description="Helical" evidence="7">
    <location>
        <begin position="258"/>
        <end position="280"/>
    </location>
</feature>
<evidence type="ECO:0000313" key="10">
    <source>
        <dbReference type="EMBL" id="CAD9470422.1"/>
    </source>
</evidence>
<evidence type="ECO:0000256" key="4">
    <source>
        <dbReference type="ARBA" id="ARBA00022989"/>
    </source>
</evidence>
<feature type="transmembrane region" description="Helical" evidence="7">
    <location>
        <begin position="547"/>
        <end position="568"/>
    </location>
</feature>
<feature type="transmembrane region" description="Helical" evidence="7">
    <location>
        <begin position="617"/>
        <end position="637"/>
    </location>
</feature>
<keyword evidence="5 7" id="KW-0472">Membrane</keyword>
<dbReference type="PANTHER" id="PTHR12385">
    <property type="entry name" value="CHOLINE TRANSPORTER-LIKE (SLC FAMILY 44)"/>
    <property type="match status" value="1"/>
</dbReference>
<feature type="transmembrane region" description="Helical" evidence="7">
    <location>
        <begin position="346"/>
        <end position="368"/>
    </location>
</feature>
<keyword evidence="6" id="KW-0325">Glycoprotein</keyword>
<feature type="transmembrane region" description="Helical" evidence="7">
    <location>
        <begin position="305"/>
        <end position="325"/>
    </location>
</feature>
<evidence type="ECO:0000256" key="2">
    <source>
        <dbReference type="ARBA" id="ARBA00007168"/>
    </source>
</evidence>
<evidence type="ECO:0000256" key="1">
    <source>
        <dbReference type="ARBA" id="ARBA00004141"/>
    </source>
</evidence>
<name>A0A6U3XV23_9STRA</name>